<accession>A0A2M7WXN6</accession>
<name>A0A2M7WXN6_UNCKA</name>
<keyword evidence="1" id="KW-0472">Membrane</keyword>
<dbReference type="Proteomes" id="UP000230538">
    <property type="component" value="Unassembled WGS sequence"/>
</dbReference>
<comment type="caution">
    <text evidence="2">The sequence shown here is derived from an EMBL/GenBank/DDBJ whole genome shotgun (WGS) entry which is preliminary data.</text>
</comment>
<dbReference type="Gene3D" id="3.30.700.10">
    <property type="entry name" value="Glycoprotein, Type 4 Pilin"/>
    <property type="match status" value="1"/>
</dbReference>
<evidence type="ECO:0008006" key="4">
    <source>
        <dbReference type="Google" id="ProtNLM"/>
    </source>
</evidence>
<protein>
    <recommendedName>
        <fullName evidence="4">Type II secretion system protein GspG C-terminal domain-containing protein</fullName>
    </recommendedName>
</protein>
<proteinExistence type="predicted"/>
<sequence>MCRRLRLFVDNISNNELGMTTLELGVAVVILLSAVIAVFLAIDPGSLLQKARDQRRLADLNLLYKALEEYGLKYEHFPASGTCESSVGSCDTSCPCSPLGKDWSHESELYQGLVGGGFLAGLPVDAVNNQNYFYIYKAKCGREACGDKQCCAYYLGLNLENDKQDFVWVYTP</sequence>
<feature type="transmembrane region" description="Helical" evidence="1">
    <location>
        <begin position="24"/>
        <end position="42"/>
    </location>
</feature>
<keyword evidence="1" id="KW-1133">Transmembrane helix</keyword>
<gene>
    <name evidence="2" type="ORF">CO181_02170</name>
</gene>
<dbReference type="AlphaFoldDB" id="A0A2M7WXN6"/>
<evidence type="ECO:0000313" key="3">
    <source>
        <dbReference type="Proteomes" id="UP000230538"/>
    </source>
</evidence>
<reference evidence="3" key="1">
    <citation type="submission" date="2017-09" db="EMBL/GenBank/DDBJ databases">
        <title>Depth-based differentiation of microbial function through sediment-hosted aquifers and enrichment of novel symbionts in the deep terrestrial subsurface.</title>
        <authorList>
            <person name="Probst A.J."/>
            <person name="Ladd B."/>
            <person name="Jarett J.K."/>
            <person name="Geller-Mcgrath D.E."/>
            <person name="Sieber C.M.K."/>
            <person name="Emerson J.B."/>
            <person name="Anantharaman K."/>
            <person name="Thomas B.C."/>
            <person name="Malmstrom R."/>
            <person name="Stieglmeier M."/>
            <person name="Klingl A."/>
            <person name="Woyke T."/>
            <person name="Ryan C.M."/>
            <person name="Banfield J.F."/>
        </authorList>
    </citation>
    <scope>NUCLEOTIDE SEQUENCE [LARGE SCALE GENOMIC DNA]</scope>
</reference>
<evidence type="ECO:0000256" key="1">
    <source>
        <dbReference type="SAM" id="Phobius"/>
    </source>
</evidence>
<dbReference type="EMBL" id="PFXB01000061">
    <property type="protein sequence ID" value="PJA37760.1"/>
    <property type="molecule type" value="Genomic_DNA"/>
</dbReference>
<keyword evidence="1" id="KW-0812">Transmembrane</keyword>
<organism evidence="2 3">
    <name type="scientific">candidate division WWE3 bacterium CG_4_9_14_3_um_filter_43_9</name>
    <dbReference type="NCBI Taxonomy" id="1975082"/>
    <lineage>
        <taxon>Bacteria</taxon>
        <taxon>Katanobacteria</taxon>
    </lineage>
</organism>
<evidence type="ECO:0000313" key="2">
    <source>
        <dbReference type="EMBL" id="PJA37760.1"/>
    </source>
</evidence>